<comment type="caution">
    <text evidence="2">The sequence shown here is derived from an EMBL/GenBank/DDBJ whole genome shotgun (WGS) entry which is preliminary data.</text>
</comment>
<evidence type="ECO:0000313" key="2">
    <source>
        <dbReference type="EMBL" id="CAF4789764.1"/>
    </source>
</evidence>
<organism evidence="2 3">
    <name type="scientific">Rotaria socialis</name>
    <dbReference type="NCBI Taxonomy" id="392032"/>
    <lineage>
        <taxon>Eukaryota</taxon>
        <taxon>Metazoa</taxon>
        <taxon>Spiralia</taxon>
        <taxon>Gnathifera</taxon>
        <taxon>Rotifera</taxon>
        <taxon>Eurotatoria</taxon>
        <taxon>Bdelloidea</taxon>
        <taxon>Philodinida</taxon>
        <taxon>Philodinidae</taxon>
        <taxon>Rotaria</taxon>
    </lineage>
</organism>
<name>A0A821NK37_9BILA</name>
<accession>A0A821NK37</accession>
<dbReference type="EMBL" id="CAJOBP010046077">
    <property type="protein sequence ID" value="CAF4789764.1"/>
    <property type="molecule type" value="Genomic_DNA"/>
</dbReference>
<evidence type="ECO:0000256" key="1">
    <source>
        <dbReference type="SAM" id="MobiDB-lite"/>
    </source>
</evidence>
<dbReference type="Proteomes" id="UP000663873">
    <property type="component" value="Unassembled WGS sequence"/>
</dbReference>
<evidence type="ECO:0000313" key="3">
    <source>
        <dbReference type="Proteomes" id="UP000663873"/>
    </source>
</evidence>
<proteinExistence type="predicted"/>
<feature type="non-terminal residue" evidence="2">
    <location>
        <position position="1"/>
    </location>
</feature>
<feature type="compositionally biased region" description="Basic and acidic residues" evidence="1">
    <location>
        <begin position="115"/>
        <end position="132"/>
    </location>
</feature>
<feature type="region of interest" description="Disordered" evidence="1">
    <location>
        <begin position="105"/>
        <end position="172"/>
    </location>
</feature>
<protein>
    <submittedName>
        <fullName evidence="2">Uncharacterized protein</fullName>
    </submittedName>
</protein>
<feature type="non-terminal residue" evidence="2">
    <location>
        <position position="172"/>
    </location>
</feature>
<sequence length="172" mass="19772">SKHVRRDQKPGVTVVYVRPQTSSELGKKVRSFSHLLKPKLVKKEEQTTVKNIKLQQKKTKVKKAIQKKKATQHNTKTRDLVAINDEERDRCRALLHIDQETIVTPIKKSKKTKDPKKLKPSKERNVTTEAKKKVVTPTKPLPVKNDKQKSQKSKPEKVNTKSTSNEKKKPTN</sequence>
<reference evidence="2" key="1">
    <citation type="submission" date="2021-02" db="EMBL/GenBank/DDBJ databases">
        <authorList>
            <person name="Nowell W R."/>
        </authorList>
    </citation>
    <scope>NUCLEOTIDE SEQUENCE</scope>
</reference>
<feature type="compositionally biased region" description="Basic and acidic residues" evidence="1">
    <location>
        <begin position="144"/>
        <end position="172"/>
    </location>
</feature>
<keyword evidence="3" id="KW-1185">Reference proteome</keyword>
<gene>
    <name evidence="2" type="ORF">UJA718_LOCUS40782</name>
</gene>
<dbReference type="AlphaFoldDB" id="A0A821NK37"/>